<evidence type="ECO:0000313" key="1">
    <source>
        <dbReference type="EMBL" id="GAA5028706.1"/>
    </source>
</evidence>
<protein>
    <submittedName>
        <fullName evidence="1">Uncharacterized protein</fullName>
    </submittedName>
</protein>
<evidence type="ECO:0000313" key="2">
    <source>
        <dbReference type="Proteomes" id="UP001501759"/>
    </source>
</evidence>
<proteinExistence type="predicted"/>
<accession>A0ABP9JGN3</accession>
<sequence>MLTALGQWFKLPRGPDAFGERGQTDVGAKASVGDLGRDRLHRWAYRETYRFDTATLPRPQVGRPVGQ</sequence>
<comment type="caution">
    <text evidence="1">The sequence shown here is derived from an EMBL/GenBank/DDBJ whole genome shotgun (WGS) entry which is preliminary data.</text>
</comment>
<dbReference type="Proteomes" id="UP001501759">
    <property type="component" value="Unassembled WGS sequence"/>
</dbReference>
<organism evidence="1 2">
    <name type="scientific">Streptomyces siamensis</name>
    <dbReference type="NCBI Taxonomy" id="1274986"/>
    <lineage>
        <taxon>Bacteria</taxon>
        <taxon>Bacillati</taxon>
        <taxon>Actinomycetota</taxon>
        <taxon>Actinomycetes</taxon>
        <taxon>Kitasatosporales</taxon>
        <taxon>Streptomycetaceae</taxon>
        <taxon>Streptomyces</taxon>
    </lineage>
</organism>
<name>A0ABP9JGN3_9ACTN</name>
<dbReference type="EMBL" id="BAABKB010000031">
    <property type="protein sequence ID" value="GAA5028706.1"/>
    <property type="molecule type" value="Genomic_DNA"/>
</dbReference>
<keyword evidence="2" id="KW-1185">Reference proteome</keyword>
<reference evidence="2" key="1">
    <citation type="journal article" date="2019" name="Int. J. Syst. Evol. Microbiol.">
        <title>The Global Catalogue of Microorganisms (GCM) 10K type strain sequencing project: providing services to taxonomists for standard genome sequencing and annotation.</title>
        <authorList>
            <consortium name="The Broad Institute Genomics Platform"/>
            <consortium name="The Broad Institute Genome Sequencing Center for Infectious Disease"/>
            <person name="Wu L."/>
            <person name="Ma J."/>
        </authorList>
    </citation>
    <scope>NUCLEOTIDE SEQUENCE [LARGE SCALE GENOMIC DNA]</scope>
    <source>
        <strain evidence="2">JCM 18409</strain>
    </source>
</reference>
<gene>
    <name evidence="1" type="ORF">GCM10023335_66860</name>
</gene>